<evidence type="ECO:0000256" key="9">
    <source>
        <dbReference type="SAM" id="Phobius"/>
    </source>
</evidence>
<evidence type="ECO:0000256" key="7">
    <source>
        <dbReference type="ARBA" id="ARBA00023136"/>
    </source>
</evidence>
<dbReference type="GO" id="GO:0005254">
    <property type="term" value="F:chloride channel activity"/>
    <property type="evidence" value="ECO:0007669"/>
    <property type="project" value="InterPro"/>
</dbReference>
<dbReference type="Pfam" id="PF25539">
    <property type="entry name" value="Bestrophin_2"/>
    <property type="match status" value="1"/>
</dbReference>
<keyword evidence="2" id="KW-0813">Transport</keyword>
<evidence type="ECO:0000256" key="2">
    <source>
        <dbReference type="ARBA" id="ARBA00022448"/>
    </source>
</evidence>
<dbReference type="GO" id="GO:0005886">
    <property type="term" value="C:plasma membrane"/>
    <property type="evidence" value="ECO:0007669"/>
    <property type="project" value="UniProtKB-SubCell"/>
</dbReference>
<reference evidence="10 11" key="1">
    <citation type="journal article" date="2018" name="MBio">
        <title>Comparative Genomics Reveals the Core Gene Toolbox for the Fungus-Insect Symbiosis.</title>
        <authorList>
            <person name="Wang Y."/>
            <person name="Stata M."/>
            <person name="Wang W."/>
            <person name="Stajich J.E."/>
            <person name="White M.M."/>
            <person name="Moncalvo J.M."/>
        </authorList>
    </citation>
    <scope>NUCLEOTIDE SEQUENCE [LARGE SCALE GENOMIC DNA]</scope>
    <source>
        <strain evidence="10 11">SC-DP-2</strain>
    </source>
</reference>
<gene>
    <name evidence="10" type="ORF">BB560_006899</name>
</gene>
<evidence type="ECO:0000256" key="3">
    <source>
        <dbReference type="ARBA" id="ARBA00022475"/>
    </source>
</evidence>
<proteinExistence type="predicted"/>
<comment type="caution">
    <text evidence="10">The sequence shown here is derived from an EMBL/GenBank/DDBJ whole genome shotgun (WGS) entry which is preliminary data.</text>
</comment>
<dbReference type="AlphaFoldDB" id="A0A2T9Y0E0"/>
<evidence type="ECO:0000256" key="8">
    <source>
        <dbReference type="SAM" id="MobiDB-lite"/>
    </source>
</evidence>
<keyword evidence="4 9" id="KW-0812">Transmembrane</keyword>
<keyword evidence="11" id="KW-1185">Reference proteome</keyword>
<keyword evidence="3" id="KW-1003">Cell membrane</keyword>
<evidence type="ECO:0000256" key="5">
    <source>
        <dbReference type="ARBA" id="ARBA00022989"/>
    </source>
</evidence>
<name>A0A2T9Y0E0_9FUNG</name>
<organism evidence="10 11">
    <name type="scientific">Smittium megazygosporum</name>
    <dbReference type="NCBI Taxonomy" id="133381"/>
    <lineage>
        <taxon>Eukaryota</taxon>
        <taxon>Fungi</taxon>
        <taxon>Fungi incertae sedis</taxon>
        <taxon>Zoopagomycota</taxon>
        <taxon>Kickxellomycotina</taxon>
        <taxon>Harpellomycetes</taxon>
        <taxon>Harpellales</taxon>
        <taxon>Legeriomycetaceae</taxon>
        <taxon>Smittium</taxon>
    </lineage>
</organism>
<dbReference type="InterPro" id="IPR044669">
    <property type="entry name" value="YneE/VCCN1/2-like"/>
</dbReference>
<dbReference type="PANTHER" id="PTHR33281">
    <property type="entry name" value="UPF0187 PROTEIN YNEE"/>
    <property type="match status" value="1"/>
</dbReference>
<keyword evidence="5 9" id="KW-1133">Transmembrane helix</keyword>
<dbReference type="OrthoDB" id="1368at2759"/>
<dbReference type="EMBL" id="MBFS01003603">
    <property type="protein sequence ID" value="PVU85777.1"/>
    <property type="molecule type" value="Genomic_DNA"/>
</dbReference>
<accession>A0A2T9Y0E0</accession>
<feature type="region of interest" description="Disordered" evidence="8">
    <location>
        <begin position="158"/>
        <end position="178"/>
    </location>
</feature>
<feature type="transmembrane region" description="Helical" evidence="9">
    <location>
        <begin position="15"/>
        <end position="34"/>
    </location>
</feature>
<dbReference type="PANTHER" id="PTHR33281:SF19">
    <property type="entry name" value="VOLTAGE-DEPENDENT ANION CHANNEL-FORMING PROTEIN YNEE"/>
    <property type="match status" value="1"/>
</dbReference>
<sequence length="320" mass="36402">MTAPYNYEQFQKSRINVWVPEIGIGFACVIHYVVQRNSDVSLPTGILSYVYVVLGLLLAFRTNTAYDRYWEGRKIWNGLEEVSMNLFRGLQCYVTIKNEEMRKKNDQALKNIVSTCFAIRYYLLGKHDYVPTEICEILPPEILGVLTSKNYDNAVSSKQSLPASSSNSKKGSFSGSNSDFNEEELNLPYRLTFELSKYIESIPSDCLRPQAYSVLLTSVNSMVSAFKGSLRIQTTPMPYSYSSFLYRSVILYLVCLPFLSKGYGYLITALIQALVTFLLYGALAIAEEIEDPFGDDKNDLHMKKICGNIYKEWEFISKLA</sequence>
<keyword evidence="7 9" id="KW-0472">Membrane</keyword>
<comment type="subcellular location">
    <subcellularLocation>
        <location evidence="1">Cell membrane</location>
        <topology evidence="1">Multi-pass membrane protein</topology>
    </subcellularLocation>
</comment>
<protein>
    <submittedName>
        <fullName evidence="10">Uncharacterized protein</fullName>
    </submittedName>
</protein>
<evidence type="ECO:0000313" key="11">
    <source>
        <dbReference type="Proteomes" id="UP000245609"/>
    </source>
</evidence>
<keyword evidence="6" id="KW-0406">Ion transport</keyword>
<feature type="transmembrane region" description="Helical" evidence="9">
    <location>
        <begin position="40"/>
        <end position="60"/>
    </location>
</feature>
<evidence type="ECO:0000256" key="6">
    <source>
        <dbReference type="ARBA" id="ARBA00023065"/>
    </source>
</evidence>
<dbReference type="STRING" id="133381.A0A2T9Y0E0"/>
<evidence type="ECO:0000256" key="4">
    <source>
        <dbReference type="ARBA" id="ARBA00022692"/>
    </source>
</evidence>
<evidence type="ECO:0000256" key="1">
    <source>
        <dbReference type="ARBA" id="ARBA00004651"/>
    </source>
</evidence>
<dbReference type="Proteomes" id="UP000245609">
    <property type="component" value="Unassembled WGS sequence"/>
</dbReference>
<evidence type="ECO:0000313" key="10">
    <source>
        <dbReference type="EMBL" id="PVU85777.1"/>
    </source>
</evidence>